<dbReference type="Proteomes" id="UP000199494">
    <property type="component" value="Unassembled WGS sequence"/>
</dbReference>
<gene>
    <name evidence="2" type="ORF">SAMN05421630_11821</name>
</gene>
<feature type="compositionally biased region" description="Low complexity" evidence="1">
    <location>
        <begin position="25"/>
        <end position="41"/>
    </location>
</feature>
<feature type="compositionally biased region" description="Basic residues" evidence="1">
    <location>
        <begin position="1"/>
        <end position="12"/>
    </location>
</feature>
<evidence type="ECO:0000313" key="3">
    <source>
        <dbReference type="Proteomes" id="UP000199494"/>
    </source>
</evidence>
<feature type="compositionally biased region" description="Basic and acidic residues" evidence="1">
    <location>
        <begin position="288"/>
        <end position="297"/>
    </location>
</feature>
<dbReference type="AlphaFoldDB" id="A0A1G6ZKG0"/>
<proteinExistence type="predicted"/>
<accession>A0A1G6ZKG0</accession>
<organism evidence="2 3">
    <name type="scientific">Prauserella marina</name>
    <dbReference type="NCBI Taxonomy" id="530584"/>
    <lineage>
        <taxon>Bacteria</taxon>
        <taxon>Bacillati</taxon>
        <taxon>Actinomycetota</taxon>
        <taxon>Actinomycetes</taxon>
        <taxon>Pseudonocardiales</taxon>
        <taxon>Pseudonocardiaceae</taxon>
        <taxon>Prauserella</taxon>
    </lineage>
</organism>
<protein>
    <submittedName>
        <fullName evidence="2">Uncharacterized protein</fullName>
    </submittedName>
</protein>
<reference evidence="2 3" key="1">
    <citation type="submission" date="2016-10" db="EMBL/GenBank/DDBJ databases">
        <authorList>
            <person name="de Groot N.N."/>
        </authorList>
    </citation>
    <scope>NUCLEOTIDE SEQUENCE [LARGE SCALE GENOMIC DNA]</scope>
    <source>
        <strain evidence="2 3">CGMCC 4.5506</strain>
    </source>
</reference>
<dbReference type="EMBL" id="FMZE01000018">
    <property type="protein sequence ID" value="SDE03010.1"/>
    <property type="molecule type" value="Genomic_DNA"/>
</dbReference>
<sequence length="297" mass="31921">MAKKWGKRGKQARRQDPDPRSMFGAPQAPRSAPPASSTPLADHLGRGWPGVDQGYVVLPRTLAESMPLPWQQQLANLMAQFHETHGRLSWPAYRVVPSRPERLIDLDEEQLAEVGYLVEIDSDGEMVYRERSGKKVEDPAGTTVLVSCLDPIARQVPRRGARQEGTGPAPMNIGPQPVWRTTAQASASAAPPLPPPPTAPSVSLVSWESEPESAAPQTRSPQGQPVRKAAQRPSAVRQPPLSRSERAEALSGWGDESERQRREAATPPRGLPAAPEGGGDAAPASPPPEERGFLAGG</sequence>
<name>A0A1G6ZKG0_9PSEU</name>
<dbReference type="STRING" id="530584.SAMN05421630_11821"/>
<feature type="region of interest" description="Disordered" evidence="1">
    <location>
        <begin position="182"/>
        <end position="297"/>
    </location>
</feature>
<evidence type="ECO:0000313" key="2">
    <source>
        <dbReference type="EMBL" id="SDE03010.1"/>
    </source>
</evidence>
<feature type="region of interest" description="Disordered" evidence="1">
    <location>
        <begin position="158"/>
        <end position="177"/>
    </location>
</feature>
<feature type="region of interest" description="Disordered" evidence="1">
    <location>
        <begin position="1"/>
        <end position="45"/>
    </location>
</feature>
<keyword evidence="3" id="KW-1185">Reference proteome</keyword>
<dbReference type="RefSeq" id="WP_245865795.1">
    <property type="nucleotide sequence ID" value="NZ_CP016353.1"/>
</dbReference>
<evidence type="ECO:0000256" key="1">
    <source>
        <dbReference type="SAM" id="MobiDB-lite"/>
    </source>
</evidence>